<dbReference type="Proteomes" id="UP000186609">
    <property type="component" value="Chromosome"/>
</dbReference>
<keyword evidence="4" id="KW-1185">Reference proteome</keyword>
<dbReference type="KEGG" id="rhy:RD110_22495"/>
<evidence type="ECO:0000313" key="4">
    <source>
        <dbReference type="Proteomes" id="UP000186609"/>
    </source>
</evidence>
<keyword evidence="1" id="KW-0732">Signal</keyword>
<gene>
    <name evidence="3" type="ORF">RD110_22495</name>
</gene>
<accession>A0A1P8K0U5</accession>
<dbReference type="AlphaFoldDB" id="A0A1P8K0U5"/>
<feature type="signal peptide" evidence="1">
    <location>
        <begin position="1"/>
        <end position="22"/>
    </location>
</feature>
<name>A0A1P8K0U5_9BURK</name>
<proteinExistence type="predicted"/>
<dbReference type="EMBL" id="CP019236">
    <property type="protein sequence ID" value="APW39634.1"/>
    <property type="molecule type" value="Genomic_DNA"/>
</dbReference>
<protein>
    <recommendedName>
        <fullName evidence="2">Ice-binding protein C-terminal domain-containing protein</fullName>
    </recommendedName>
</protein>
<dbReference type="NCBIfam" id="TIGR02595">
    <property type="entry name" value="PEP_CTERM"/>
    <property type="match status" value="1"/>
</dbReference>
<dbReference type="STRING" id="1842727.RD110_22495"/>
<organism evidence="3 4">
    <name type="scientific">Rhodoferax koreensis</name>
    <dbReference type="NCBI Taxonomy" id="1842727"/>
    <lineage>
        <taxon>Bacteria</taxon>
        <taxon>Pseudomonadati</taxon>
        <taxon>Pseudomonadota</taxon>
        <taxon>Betaproteobacteria</taxon>
        <taxon>Burkholderiales</taxon>
        <taxon>Comamonadaceae</taxon>
        <taxon>Rhodoferax</taxon>
    </lineage>
</organism>
<dbReference type="InterPro" id="IPR013424">
    <property type="entry name" value="Ice-binding_C"/>
</dbReference>
<dbReference type="Pfam" id="PF07589">
    <property type="entry name" value="PEP-CTERM"/>
    <property type="match status" value="1"/>
</dbReference>
<feature type="chain" id="PRO_5012952953" description="Ice-binding protein C-terminal domain-containing protein" evidence="1">
    <location>
        <begin position="23"/>
        <end position="229"/>
    </location>
</feature>
<evidence type="ECO:0000259" key="2">
    <source>
        <dbReference type="Pfam" id="PF07589"/>
    </source>
</evidence>
<feature type="domain" description="Ice-binding protein C-terminal" evidence="2">
    <location>
        <begin position="169"/>
        <end position="194"/>
    </location>
</feature>
<evidence type="ECO:0000313" key="3">
    <source>
        <dbReference type="EMBL" id="APW39634.1"/>
    </source>
</evidence>
<sequence>MMTRFAQLLFALLLTSSHLAHASWTSFSLDQIDAPLSAPRHIDIATLDPFALGTTIELGVPSVSPGTPLFSFRNATGFTLDDFHVTITCVQTDLNACNGGQVFGPSQPSSDIFSQVSDNVVPSQNAGIYTWNFDFSGGDILPGELFAIVDKGNALGLPPAVLGITARASVPEPSSALLTLSALAFVGLISRRRRVVKCPIPPRRSVVHVLQLRNPQHRASPFTRHTSMG</sequence>
<evidence type="ECO:0000256" key="1">
    <source>
        <dbReference type="SAM" id="SignalP"/>
    </source>
</evidence>
<reference evidence="3 4" key="1">
    <citation type="submission" date="2017-01" db="EMBL/GenBank/DDBJ databases">
        <authorList>
            <person name="Mah S.A."/>
            <person name="Swanson W.J."/>
            <person name="Moy G.W."/>
            <person name="Vacquier V.D."/>
        </authorList>
    </citation>
    <scope>NUCLEOTIDE SEQUENCE [LARGE SCALE GENOMIC DNA]</scope>
    <source>
        <strain evidence="3 4">DCY110</strain>
    </source>
</reference>
<dbReference type="RefSeq" id="WP_076202139.1">
    <property type="nucleotide sequence ID" value="NZ_CP019236.1"/>
</dbReference>